<proteinExistence type="predicted"/>
<dbReference type="Proteomes" id="UP000294513">
    <property type="component" value="Unassembled WGS sequence"/>
</dbReference>
<dbReference type="Gene3D" id="2.80.10.50">
    <property type="match status" value="1"/>
</dbReference>
<sequence>MRNKPSTISNCSFRLVRQKVGLWFCCSHSVSAVSRVQAGLLSHTVNRDRPRIGGSLACQGSSVWDRAAPQSRSCPGSCGPRRLTSTKASGRVAKKDVDMIGWWATGQSWKIVADGSVQGQQAYRLQNNSAKNKCLEAKESAPGTNGQYDTYIRPCDTSPSEAQQWLIQSMPQQTSHYRIFSVLHKGKAMTPYAAPNVPNTGLVLKEPPTRGDVAYSWTIDKIY</sequence>
<reference evidence="1 2" key="1">
    <citation type="submission" date="2019-03" db="EMBL/GenBank/DDBJ databases">
        <title>Draft genome sequences of novel Actinobacteria.</title>
        <authorList>
            <person name="Sahin N."/>
            <person name="Ay H."/>
            <person name="Saygin H."/>
        </authorList>
    </citation>
    <scope>NUCLEOTIDE SEQUENCE [LARGE SCALE GENOMIC DNA]</scope>
    <source>
        <strain evidence="1 2">H3C3</strain>
    </source>
</reference>
<keyword evidence="2" id="KW-1185">Reference proteome</keyword>
<dbReference type="EMBL" id="SMKU01000563">
    <property type="protein sequence ID" value="TDD61544.1"/>
    <property type="molecule type" value="Genomic_DNA"/>
</dbReference>
<accession>A0A4R4ZTS8</accession>
<evidence type="ECO:0000313" key="1">
    <source>
        <dbReference type="EMBL" id="TDD61544.1"/>
    </source>
</evidence>
<protein>
    <submittedName>
        <fullName evidence="1">Uncharacterized protein</fullName>
    </submittedName>
</protein>
<gene>
    <name evidence="1" type="ORF">E1298_45320</name>
</gene>
<name>A0A4R4ZTS8_9ACTN</name>
<dbReference type="AlphaFoldDB" id="A0A4R4ZTS8"/>
<comment type="caution">
    <text evidence="1">The sequence shown here is derived from an EMBL/GenBank/DDBJ whole genome shotgun (WGS) entry which is preliminary data.</text>
</comment>
<dbReference type="SUPFAM" id="SSF50370">
    <property type="entry name" value="Ricin B-like lectins"/>
    <property type="match status" value="1"/>
</dbReference>
<organism evidence="1 2">
    <name type="scientific">Actinomadura rubrisoli</name>
    <dbReference type="NCBI Taxonomy" id="2530368"/>
    <lineage>
        <taxon>Bacteria</taxon>
        <taxon>Bacillati</taxon>
        <taxon>Actinomycetota</taxon>
        <taxon>Actinomycetes</taxon>
        <taxon>Streptosporangiales</taxon>
        <taxon>Thermomonosporaceae</taxon>
        <taxon>Actinomadura</taxon>
    </lineage>
</organism>
<evidence type="ECO:0000313" key="2">
    <source>
        <dbReference type="Proteomes" id="UP000294513"/>
    </source>
</evidence>
<dbReference type="PROSITE" id="PS50231">
    <property type="entry name" value="RICIN_B_LECTIN"/>
    <property type="match status" value="1"/>
</dbReference>
<dbReference type="InterPro" id="IPR035992">
    <property type="entry name" value="Ricin_B-like_lectins"/>
</dbReference>